<evidence type="ECO:0000313" key="1">
    <source>
        <dbReference type="EMBL" id="EMS56233.1"/>
    </source>
</evidence>
<dbReference type="OMA" id="GCHREPS"/>
<name>M7YZF6_TRIUA</name>
<gene>
    <name evidence="1" type="ORF">TRIUR3_23901</name>
</gene>
<dbReference type="AlphaFoldDB" id="M7YZF6"/>
<protein>
    <submittedName>
        <fullName evidence="1">Uncharacterized protein</fullName>
    </submittedName>
</protein>
<proteinExistence type="predicted"/>
<organism evidence="1">
    <name type="scientific">Triticum urartu</name>
    <name type="common">Red wild einkorn</name>
    <name type="synonym">Crithodium urartu</name>
    <dbReference type="NCBI Taxonomy" id="4572"/>
    <lineage>
        <taxon>Eukaryota</taxon>
        <taxon>Viridiplantae</taxon>
        <taxon>Streptophyta</taxon>
        <taxon>Embryophyta</taxon>
        <taxon>Tracheophyta</taxon>
        <taxon>Spermatophyta</taxon>
        <taxon>Magnoliopsida</taxon>
        <taxon>Liliopsida</taxon>
        <taxon>Poales</taxon>
        <taxon>Poaceae</taxon>
        <taxon>BOP clade</taxon>
        <taxon>Pooideae</taxon>
        <taxon>Triticodae</taxon>
        <taxon>Triticeae</taxon>
        <taxon>Triticinae</taxon>
        <taxon>Triticum</taxon>
    </lineage>
</organism>
<reference evidence="1" key="1">
    <citation type="journal article" date="2013" name="Nature">
        <title>Draft genome of the wheat A-genome progenitor Triticum urartu.</title>
        <authorList>
            <person name="Ling H.Q."/>
            <person name="Zhao S."/>
            <person name="Liu D."/>
            <person name="Wang J."/>
            <person name="Sun H."/>
            <person name="Zhang C."/>
            <person name="Fan H."/>
            <person name="Li D."/>
            <person name="Dong L."/>
            <person name="Tao Y."/>
            <person name="Gao C."/>
            <person name="Wu H."/>
            <person name="Li Y."/>
            <person name="Cui Y."/>
            <person name="Guo X."/>
            <person name="Zheng S."/>
            <person name="Wang B."/>
            <person name="Yu K."/>
            <person name="Liang Q."/>
            <person name="Yang W."/>
            <person name="Lou X."/>
            <person name="Chen J."/>
            <person name="Feng M."/>
            <person name="Jian J."/>
            <person name="Zhang X."/>
            <person name="Luo G."/>
            <person name="Jiang Y."/>
            <person name="Liu J."/>
            <person name="Wang Z."/>
            <person name="Sha Y."/>
            <person name="Zhang B."/>
            <person name="Wu H."/>
            <person name="Tang D."/>
            <person name="Shen Q."/>
            <person name="Xue P."/>
            <person name="Zou S."/>
            <person name="Wang X."/>
            <person name="Liu X."/>
            <person name="Wang F."/>
            <person name="Yang Y."/>
            <person name="An X."/>
            <person name="Dong Z."/>
            <person name="Zhang K."/>
            <person name="Zhang X."/>
            <person name="Luo M.C."/>
            <person name="Dvorak J."/>
            <person name="Tong Y."/>
            <person name="Wang J."/>
            <person name="Yang H."/>
            <person name="Li Z."/>
            <person name="Wang D."/>
            <person name="Zhang A."/>
            <person name="Wang J."/>
        </authorList>
    </citation>
    <scope>NUCLEOTIDE SEQUENCE</scope>
</reference>
<dbReference type="EMBL" id="KD161319">
    <property type="protein sequence ID" value="EMS56233.1"/>
    <property type="molecule type" value="Genomic_DNA"/>
</dbReference>
<sequence length="236" mass="26423">MALSFRICGPLPQQPLWLRHRARGGLLVSHGDYPPDHQGVLLCCRSVASAATKRSVLAWPQYSPAVRTGCHREPSFPKDLLQLFVRAQGRTFCFAPYLIEAGNQPKNVLTFYKACNILTGDPCPKAMLECLRFLLATDVEIYRRRCNARHLSKAVLSVGKKSHELVLGLDVLEKWLRVTELLLQKAPEDVRAELCSKLSHHGNGKTSLERIRDDGGCADEVRELAKCVLTKLRSPK</sequence>
<accession>M7YZF6</accession>